<dbReference type="RefSeq" id="WP_173689754.1">
    <property type="nucleotide sequence ID" value="NZ_FNUK01000019.1"/>
</dbReference>
<evidence type="ECO:0000259" key="2">
    <source>
        <dbReference type="Pfam" id="PF01206"/>
    </source>
</evidence>
<protein>
    <submittedName>
        <fullName evidence="3">Selenium metabolism protein YedF</fullName>
    </submittedName>
</protein>
<comment type="similarity">
    <text evidence="1">Belongs to the sulfur carrier protein TusA family.</text>
</comment>
<proteinExistence type="inferred from homology"/>
<dbReference type="CDD" id="cd03421">
    <property type="entry name" value="SirA_like_N"/>
    <property type="match status" value="1"/>
</dbReference>
<evidence type="ECO:0000256" key="1">
    <source>
        <dbReference type="ARBA" id="ARBA00008984"/>
    </source>
</evidence>
<dbReference type="EMBL" id="FNUK01000019">
    <property type="protein sequence ID" value="SEF98544.1"/>
    <property type="molecule type" value="Genomic_DNA"/>
</dbReference>
<organism evidence="3 4">
    <name type="scientific">Caloramator fervidus</name>
    <dbReference type="NCBI Taxonomy" id="29344"/>
    <lineage>
        <taxon>Bacteria</taxon>
        <taxon>Bacillati</taxon>
        <taxon>Bacillota</taxon>
        <taxon>Clostridia</taxon>
        <taxon>Eubacteriales</taxon>
        <taxon>Clostridiaceae</taxon>
        <taxon>Caloramator</taxon>
    </lineage>
</organism>
<dbReference type="InterPro" id="IPR027396">
    <property type="entry name" value="DsrEFH-like"/>
</dbReference>
<dbReference type="AlphaFoldDB" id="A0A1H5WGD9"/>
<sequence>MKVLDCRGLTCPKPVILTKKEVEGQDFDELQIIVDNKASKENVAKYLKSANVAFDVEEKDGLYYFYAKKDGDLKKVEEPIVCSISNAEIDTSLTYIISTDKMGLGDDKLGSMLMKSFIYSLTEISQKPGTIIFLNSGVFLTTEGSDVLDSLKKLEELGVEILSCGTCLDFYNLKEKLVVGTVTNMYTIVEKMNSTKTIKI</sequence>
<dbReference type="SUPFAM" id="SSF64307">
    <property type="entry name" value="SirA-like"/>
    <property type="match status" value="1"/>
</dbReference>
<dbReference type="SUPFAM" id="SSF75169">
    <property type="entry name" value="DsrEFH-like"/>
    <property type="match status" value="1"/>
</dbReference>
<keyword evidence="4" id="KW-1185">Reference proteome</keyword>
<evidence type="ECO:0000313" key="3">
    <source>
        <dbReference type="EMBL" id="SEF98544.1"/>
    </source>
</evidence>
<accession>A0A1H5WGD9</accession>
<dbReference type="InterPro" id="IPR036868">
    <property type="entry name" value="TusA-like_sf"/>
</dbReference>
<dbReference type="Gene3D" id="3.30.110.40">
    <property type="entry name" value="TusA-like domain"/>
    <property type="match status" value="1"/>
</dbReference>
<dbReference type="PANTHER" id="PTHR33279">
    <property type="entry name" value="SULFUR CARRIER PROTEIN YEDF-RELATED"/>
    <property type="match status" value="1"/>
</dbReference>
<reference evidence="4" key="1">
    <citation type="submission" date="2016-10" db="EMBL/GenBank/DDBJ databases">
        <authorList>
            <person name="Varghese N."/>
            <person name="Submissions S."/>
        </authorList>
    </citation>
    <scope>NUCLEOTIDE SEQUENCE [LARGE SCALE GENOMIC DNA]</scope>
    <source>
        <strain evidence="4">DSM 5463</strain>
    </source>
</reference>
<gene>
    <name evidence="3" type="ORF">SAMN05660865_01473</name>
</gene>
<evidence type="ECO:0000313" key="4">
    <source>
        <dbReference type="Proteomes" id="UP000242850"/>
    </source>
</evidence>
<dbReference type="InterPro" id="IPR001455">
    <property type="entry name" value="TusA-like"/>
</dbReference>
<feature type="domain" description="UPF0033" evidence="2">
    <location>
        <begin position="2"/>
        <end position="69"/>
    </location>
</feature>
<dbReference type="Pfam" id="PF01206">
    <property type="entry name" value="TusA"/>
    <property type="match status" value="1"/>
</dbReference>
<dbReference type="InterPro" id="IPR019870">
    <property type="entry name" value="Se_metab_YedF"/>
</dbReference>
<dbReference type="Proteomes" id="UP000242850">
    <property type="component" value="Unassembled WGS sequence"/>
</dbReference>
<dbReference type="NCBIfam" id="TIGR03527">
    <property type="entry name" value="selenium_YedF"/>
    <property type="match status" value="1"/>
</dbReference>
<dbReference type="PANTHER" id="PTHR33279:SF6">
    <property type="entry name" value="SULFUR CARRIER PROTEIN YEDF-RELATED"/>
    <property type="match status" value="1"/>
</dbReference>
<name>A0A1H5WGD9_9CLOT</name>